<proteinExistence type="predicted"/>
<protein>
    <submittedName>
        <fullName evidence="1">Uncharacterized protein</fullName>
    </submittedName>
</protein>
<sequence>MNDKKVTAMEVINDMRLAKLFIITESGKITSSVENRYFKQMEKYAQFCLEEKQN</sequence>
<evidence type="ECO:0000313" key="2">
    <source>
        <dbReference type="Proteomes" id="UP000886833"/>
    </source>
</evidence>
<dbReference type="Proteomes" id="UP000886833">
    <property type="component" value="Unassembled WGS sequence"/>
</dbReference>
<accession>A0A9D1GCL8</accession>
<reference evidence="1" key="1">
    <citation type="submission" date="2020-10" db="EMBL/GenBank/DDBJ databases">
        <authorList>
            <person name="Gilroy R."/>
        </authorList>
    </citation>
    <scope>NUCLEOTIDE SEQUENCE</scope>
    <source>
        <strain evidence="1">CHK195-26880</strain>
    </source>
</reference>
<dbReference type="AlphaFoldDB" id="A0A9D1GCL8"/>
<gene>
    <name evidence="1" type="ORF">IAB59_07620</name>
</gene>
<dbReference type="EMBL" id="DVKQ01000099">
    <property type="protein sequence ID" value="HIT38326.1"/>
    <property type="molecule type" value="Genomic_DNA"/>
</dbReference>
<organism evidence="1 2">
    <name type="scientific">Candidatus Onthousia faecipullorum</name>
    <dbReference type="NCBI Taxonomy" id="2840887"/>
    <lineage>
        <taxon>Bacteria</taxon>
        <taxon>Bacillati</taxon>
        <taxon>Bacillota</taxon>
        <taxon>Bacilli</taxon>
        <taxon>Candidatus Onthousia</taxon>
    </lineage>
</organism>
<evidence type="ECO:0000313" key="1">
    <source>
        <dbReference type="EMBL" id="HIT38326.1"/>
    </source>
</evidence>
<comment type="caution">
    <text evidence="1">The sequence shown here is derived from an EMBL/GenBank/DDBJ whole genome shotgun (WGS) entry which is preliminary data.</text>
</comment>
<name>A0A9D1GCL8_9FIRM</name>
<reference evidence="1" key="2">
    <citation type="journal article" date="2021" name="PeerJ">
        <title>Extensive microbial diversity within the chicken gut microbiome revealed by metagenomics and culture.</title>
        <authorList>
            <person name="Gilroy R."/>
            <person name="Ravi A."/>
            <person name="Getino M."/>
            <person name="Pursley I."/>
            <person name="Horton D.L."/>
            <person name="Alikhan N.F."/>
            <person name="Baker D."/>
            <person name="Gharbi K."/>
            <person name="Hall N."/>
            <person name="Watson M."/>
            <person name="Adriaenssens E.M."/>
            <person name="Foster-Nyarko E."/>
            <person name="Jarju S."/>
            <person name="Secka A."/>
            <person name="Antonio M."/>
            <person name="Oren A."/>
            <person name="Chaudhuri R.R."/>
            <person name="La Ragione R."/>
            <person name="Hildebrand F."/>
            <person name="Pallen M.J."/>
        </authorList>
    </citation>
    <scope>NUCLEOTIDE SEQUENCE</scope>
    <source>
        <strain evidence="1">CHK195-26880</strain>
    </source>
</reference>